<evidence type="ECO:0000256" key="1">
    <source>
        <dbReference type="ARBA" id="ARBA00022729"/>
    </source>
</evidence>
<dbReference type="Gene3D" id="3.40.50.1820">
    <property type="entry name" value="alpha/beta hydrolase"/>
    <property type="match status" value="1"/>
</dbReference>
<keyword evidence="2" id="KW-0378">Hydrolase</keyword>
<dbReference type="Pfam" id="PF10503">
    <property type="entry name" value="Esterase_PHB"/>
    <property type="match status" value="1"/>
</dbReference>
<dbReference type="InterPro" id="IPR050955">
    <property type="entry name" value="Plant_Biomass_Hydrol_Est"/>
</dbReference>
<dbReference type="EMBL" id="PRLE01000003">
    <property type="protein sequence ID" value="RAW59520.1"/>
    <property type="molecule type" value="Genomic_DNA"/>
</dbReference>
<evidence type="ECO:0008006" key="5">
    <source>
        <dbReference type="Google" id="ProtNLM"/>
    </source>
</evidence>
<sequence>MDIKRFPEKMGDLPIDFSNPKRTLISGLFQETAKVGGQPRKFLTYIPEGLDYCQPCLVAAIPSGEKPEEYLEASGLKAFAEDKKLFLHLATSETAWNADGSDADYLNAIYVAIQARDFYITMQDNIYLCGIGDGSFAAHQAARRMASEWSGLMTFGDLNGDLNTEHTALRGESDQGEVELKVMGMAAQLPVWMSMTAKNADNTAAVDFWKEQNHVVGAPLSGEGADEIWMPTPVRVLSEVNEEQIAQVRLAVREDPFTKEQMEAAWSYIGLARRHRGPGKKQLRYFKEPIACGAEKKTMEVDGMTRTWYEYVPKSCTPDQKWPLVVVFHGRGGTAETFFDLSCVSTVAEERHFIAVVPEAGVYQQKPNGLRNVLLWCGIYQDTPVDDVKFIRELVADVESRHSVDKSRVYAMGQSSGGMMSDLLAYTAGDIFAAVAPWSALRCPSKMYREWPACEQHVPTMMIYGDQDFLTAGHGEDPVLPFCLSDELRATLMEKLETYHLDPANVETWKTEPITWYAFPDKQGVPMVVIGRVDNMVHANYPEESWISYDQFLSQFHRSEDGTLYYRGRPVNESDV</sequence>
<dbReference type="Proteomes" id="UP000250583">
    <property type="component" value="Unassembled WGS sequence"/>
</dbReference>
<dbReference type="InterPro" id="IPR010126">
    <property type="entry name" value="Esterase_phb"/>
</dbReference>
<organism evidence="3 4">
    <name type="scientific">Faecalibacterium prausnitzii</name>
    <dbReference type="NCBI Taxonomy" id="853"/>
    <lineage>
        <taxon>Bacteria</taxon>
        <taxon>Bacillati</taxon>
        <taxon>Bacillota</taxon>
        <taxon>Clostridia</taxon>
        <taxon>Eubacteriales</taxon>
        <taxon>Oscillospiraceae</taxon>
        <taxon>Faecalibacterium</taxon>
    </lineage>
</organism>
<dbReference type="GO" id="GO:0016787">
    <property type="term" value="F:hydrolase activity"/>
    <property type="evidence" value="ECO:0007669"/>
    <property type="project" value="UniProtKB-KW"/>
</dbReference>
<proteinExistence type="predicted"/>
<accession>A0A329UED0</accession>
<protein>
    <recommendedName>
        <fullName evidence="5">Poly(3-hydroxybutyrate) depolymerase</fullName>
    </recommendedName>
</protein>
<keyword evidence="1" id="KW-0732">Signal</keyword>
<gene>
    <name evidence="3" type="ORF">C4N22_07295</name>
</gene>
<dbReference type="PANTHER" id="PTHR43037:SF5">
    <property type="entry name" value="FERULOYL ESTERASE"/>
    <property type="match status" value="1"/>
</dbReference>
<evidence type="ECO:0000256" key="2">
    <source>
        <dbReference type="ARBA" id="ARBA00022801"/>
    </source>
</evidence>
<dbReference type="SUPFAM" id="SSF53474">
    <property type="entry name" value="alpha/beta-Hydrolases"/>
    <property type="match status" value="1"/>
</dbReference>
<dbReference type="OrthoDB" id="2751280at2"/>
<dbReference type="PANTHER" id="PTHR43037">
    <property type="entry name" value="UNNAMED PRODUCT-RELATED"/>
    <property type="match status" value="1"/>
</dbReference>
<evidence type="ECO:0000313" key="3">
    <source>
        <dbReference type="EMBL" id="RAW59520.1"/>
    </source>
</evidence>
<dbReference type="AlphaFoldDB" id="A0A329UED0"/>
<dbReference type="InterPro" id="IPR029058">
    <property type="entry name" value="AB_hydrolase_fold"/>
</dbReference>
<dbReference type="RefSeq" id="WP_112148494.1">
    <property type="nucleotide sequence ID" value="NZ_PRLE01000003.1"/>
</dbReference>
<dbReference type="GO" id="GO:0005576">
    <property type="term" value="C:extracellular region"/>
    <property type="evidence" value="ECO:0007669"/>
    <property type="project" value="InterPro"/>
</dbReference>
<comment type="caution">
    <text evidence="3">The sequence shown here is derived from an EMBL/GenBank/DDBJ whole genome shotgun (WGS) entry which is preliminary data.</text>
</comment>
<reference evidence="3 4" key="1">
    <citation type="submission" date="2018-02" db="EMBL/GenBank/DDBJ databases">
        <title>Complete genome sequencing of Faecalibacterium prausnitzii strains isolated from the human gut.</title>
        <authorList>
            <person name="Fitzgerald B.C."/>
            <person name="Shkoporov A.N."/>
            <person name="Ross P.R."/>
            <person name="Hill C."/>
        </authorList>
    </citation>
    <scope>NUCLEOTIDE SEQUENCE [LARGE SCALE GENOMIC DNA]</scope>
    <source>
        <strain evidence="3 4">APC923/61-1</strain>
    </source>
</reference>
<evidence type="ECO:0000313" key="4">
    <source>
        <dbReference type="Proteomes" id="UP000250583"/>
    </source>
</evidence>
<name>A0A329UED0_9FIRM</name>